<keyword evidence="3 11" id="KW-0028">Amino-acid biosynthesis</keyword>
<accession>A0A833M9K0</accession>
<protein>
    <recommendedName>
        <fullName evidence="11">Bifunctional protein FolD</fullName>
    </recommendedName>
    <domain>
        <recommendedName>
            <fullName evidence="11">Methylenetetrahydrofolate dehydrogenase</fullName>
            <ecNumber evidence="11">1.5.1.5</ecNumber>
        </recommendedName>
    </domain>
    <domain>
        <recommendedName>
            <fullName evidence="11">Methenyltetrahydrofolate cyclohydrolase</fullName>
            <ecNumber evidence="11">3.5.4.9</ecNumber>
        </recommendedName>
    </domain>
</protein>
<dbReference type="PANTHER" id="PTHR48099:SF5">
    <property type="entry name" value="C-1-TETRAHYDROFOLATE SYNTHASE, CYTOPLASMIC"/>
    <property type="match status" value="1"/>
</dbReference>
<evidence type="ECO:0000259" key="12">
    <source>
        <dbReference type="Pfam" id="PF00763"/>
    </source>
</evidence>
<evidence type="ECO:0000259" key="13">
    <source>
        <dbReference type="Pfam" id="PF02882"/>
    </source>
</evidence>
<evidence type="ECO:0000256" key="7">
    <source>
        <dbReference type="ARBA" id="ARBA00023002"/>
    </source>
</evidence>
<evidence type="ECO:0000313" key="15">
    <source>
        <dbReference type="Proteomes" id="UP000465601"/>
    </source>
</evidence>
<dbReference type="EC" id="3.5.4.9" evidence="11"/>
<dbReference type="GO" id="GO:0006164">
    <property type="term" value="P:purine nucleotide biosynthetic process"/>
    <property type="evidence" value="ECO:0007669"/>
    <property type="project" value="UniProtKB-KW"/>
</dbReference>
<dbReference type="GO" id="GO:0035999">
    <property type="term" value="P:tetrahydrofolate interconversion"/>
    <property type="evidence" value="ECO:0007669"/>
    <property type="project" value="UniProtKB-UniRule"/>
</dbReference>
<comment type="catalytic activity">
    <reaction evidence="11">
        <text>(6R)-5,10-methenyltetrahydrofolate + H2O = (6R)-10-formyltetrahydrofolate + H(+)</text>
        <dbReference type="Rhea" id="RHEA:23700"/>
        <dbReference type="ChEBI" id="CHEBI:15377"/>
        <dbReference type="ChEBI" id="CHEBI:15378"/>
        <dbReference type="ChEBI" id="CHEBI:57455"/>
        <dbReference type="ChEBI" id="CHEBI:195366"/>
        <dbReference type="EC" id="3.5.4.9"/>
    </reaction>
</comment>
<keyword evidence="10 11" id="KW-0511">Multifunctional enzyme</keyword>
<dbReference type="OrthoDB" id="9803580at2"/>
<dbReference type="InterPro" id="IPR020630">
    <property type="entry name" value="THF_DH/CycHdrlase_cat_dom"/>
</dbReference>
<dbReference type="PRINTS" id="PR00085">
    <property type="entry name" value="THFDHDRGNASE"/>
</dbReference>
<evidence type="ECO:0000256" key="8">
    <source>
        <dbReference type="ARBA" id="ARBA00023102"/>
    </source>
</evidence>
<feature type="domain" description="Tetrahydrofolate dehydrogenase/cyclohydrolase NAD(P)-binding" evidence="13">
    <location>
        <begin position="139"/>
        <end position="281"/>
    </location>
</feature>
<evidence type="ECO:0000256" key="10">
    <source>
        <dbReference type="ARBA" id="ARBA00023268"/>
    </source>
</evidence>
<comment type="function">
    <text evidence="11">Catalyzes the oxidation of 5,10-methylenetetrahydrofolate to 5,10-methenyltetrahydrofolate and then the hydrolysis of 5,10-methenyltetrahydrofolate to 10-formyltetrahydrofolate.</text>
</comment>
<dbReference type="GO" id="GO:0000105">
    <property type="term" value="P:L-histidine biosynthetic process"/>
    <property type="evidence" value="ECO:0007669"/>
    <property type="project" value="UniProtKB-KW"/>
</dbReference>
<feature type="binding site" evidence="11">
    <location>
        <position position="231"/>
    </location>
    <ligand>
        <name>NADP(+)</name>
        <dbReference type="ChEBI" id="CHEBI:58349"/>
    </ligand>
</feature>
<dbReference type="InterPro" id="IPR036291">
    <property type="entry name" value="NAD(P)-bd_dom_sf"/>
</dbReference>
<dbReference type="SUPFAM" id="SSF53223">
    <property type="entry name" value="Aminoacid dehydrogenase-like, N-terminal domain"/>
    <property type="match status" value="1"/>
</dbReference>
<dbReference type="FunFam" id="3.40.50.720:FF:000094">
    <property type="entry name" value="Bifunctional protein FolD"/>
    <property type="match status" value="1"/>
</dbReference>
<reference evidence="14 15" key="1">
    <citation type="submission" date="2019-10" db="EMBL/GenBank/DDBJ databases">
        <title>Alkaliphilus serpentinus sp. nov. and Alkaliphilus pronyensis sp. nov., two novel anaerobic alkaliphilic species isolated from the serpentinized-hosted hydrothermal field of the Prony Bay (New Caledonia).</title>
        <authorList>
            <person name="Postec A."/>
        </authorList>
    </citation>
    <scope>NUCLEOTIDE SEQUENCE [LARGE SCALE GENOMIC DNA]</scope>
    <source>
        <strain evidence="14 15">LacT</strain>
    </source>
</reference>
<dbReference type="CDD" id="cd01080">
    <property type="entry name" value="NAD_bind_m-THF_DH_Cyclohyd"/>
    <property type="match status" value="1"/>
</dbReference>
<evidence type="ECO:0000256" key="4">
    <source>
        <dbReference type="ARBA" id="ARBA00022755"/>
    </source>
</evidence>
<keyword evidence="15" id="KW-1185">Reference proteome</keyword>
<comment type="caution">
    <text evidence="14">The sequence shown here is derived from an EMBL/GenBank/DDBJ whole genome shotgun (WGS) entry which is preliminary data.</text>
</comment>
<feature type="domain" description="Tetrahydrofolate dehydrogenase/cyclohydrolase catalytic" evidence="12">
    <location>
        <begin position="5"/>
        <end position="119"/>
    </location>
</feature>
<dbReference type="SUPFAM" id="SSF51735">
    <property type="entry name" value="NAD(P)-binding Rossmann-fold domains"/>
    <property type="match status" value="1"/>
</dbReference>
<dbReference type="Proteomes" id="UP000465601">
    <property type="component" value="Unassembled WGS sequence"/>
</dbReference>
<dbReference type="HAMAP" id="MF_01576">
    <property type="entry name" value="THF_DHG_CYH"/>
    <property type="match status" value="1"/>
</dbReference>
<dbReference type="GO" id="GO:0004488">
    <property type="term" value="F:methylenetetrahydrofolate dehydrogenase (NADP+) activity"/>
    <property type="evidence" value="ECO:0007669"/>
    <property type="project" value="UniProtKB-UniRule"/>
</dbReference>
<evidence type="ECO:0000313" key="14">
    <source>
        <dbReference type="EMBL" id="KAB3530045.1"/>
    </source>
</evidence>
<evidence type="ECO:0000256" key="3">
    <source>
        <dbReference type="ARBA" id="ARBA00022605"/>
    </source>
</evidence>
<keyword evidence="4 11" id="KW-0658">Purine biosynthesis</keyword>
<evidence type="ECO:0000256" key="1">
    <source>
        <dbReference type="ARBA" id="ARBA00004777"/>
    </source>
</evidence>
<keyword evidence="7 11" id="KW-0560">Oxidoreductase</keyword>
<dbReference type="Gene3D" id="3.40.50.10860">
    <property type="entry name" value="Leucine Dehydrogenase, chain A, domain 1"/>
    <property type="match status" value="1"/>
</dbReference>
<evidence type="ECO:0000256" key="11">
    <source>
        <dbReference type="HAMAP-Rule" id="MF_01576"/>
    </source>
</evidence>
<feature type="binding site" evidence="11">
    <location>
        <begin position="165"/>
        <end position="167"/>
    </location>
    <ligand>
        <name>NADP(+)</name>
        <dbReference type="ChEBI" id="CHEBI:58349"/>
    </ligand>
</feature>
<keyword evidence="8 11" id="KW-0368">Histidine biosynthesis</keyword>
<keyword evidence="5 11" id="KW-0378">Hydrolase</keyword>
<dbReference type="GO" id="GO:0005829">
    <property type="term" value="C:cytosol"/>
    <property type="evidence" value="ECO:0007669"/>
    <property type="project" value="TreeGrafter"/>
</dbReference>
<dbReference type="AlphaFoldDB" id="A0A833M9K0"/>
<dbReference type="GO" id="GO:0004477">
    <property type="term" value="F:methenyltetrahydrofolate cyclohydrolase activity"/>
    <property type="evidence" value="ECO:0007669"/>
    <property type="project" value="UniProtKB-UniRule"/>
</dbReference>
<gene>
    <name evidence="11" type="primary">folD</name>
    <name evidence="14" type="ORF">F8153_08105</name>
</gene>
<keyword evidence="9 11" id="KW-0486">Methionine biosynthesis</keyword>
<comment type="pathway">
    <text evidence="1 11">One-carbon metabolism; tetrahydrofolate interconversion.</text>
</comment>
<dbReference type="Pfam" id="PF00763">
    <property type="entry name" value="THF_DHG_CYH"/>
    <property type="match status" value="1"/>
</dbReference>
<proteinExistence type="inferred from homology"/>
<dbReference type="Gene3D" id="3.40.50.720">
    <property type="entry name" value="NAD(P)-binding Rossmann-like Domain"/>
    <property type="match status" value="1"/>
</dbReference>
<organism evidence="14 15">
    <name type="scientific">Alkaliphilus serpentinus</name>
    <dbReference type="NCBI Taxonomy" id="1482731"/>
    <lineage>
        <taxon>Bacteria</taxon>
        <taxon>Bacillati</taxon>
        <taxon>Bacillota</taxon>
        <taxon>Clostridia</taxon>
        <taxon>Peptostreptococcales</taxon>
        <taxon>Natronincolaceae</taxon>
        <taxon>Alkaliphilus</taxon>
    </lineage>
</organism>
<dbReference type="InterPro" id="IPR046346">
    <property type="entry name" value="Aminoacid_DH-like_N_sf"/>
</dbReference>
<keyword evidence="6 11" id="KW-0521">NADP</keyword>
<evidence type="ECO:0000256" key="9">
    <source>
        <dbReference type="ARBA" id="ARBA00023167"/>
    </source>
</evidence>
<comment type="catalytic activity">
    <reaction evidence="11">
        <text>(6R)-5,10-methylene-5,6,7,8-tetrahydrofolate + NADP(+) = (6R)-5,10-methenyltetrahydrofolate + NADPH</text>
        <dbReference type="Rhea" id="RHEA:22812"/>
        <dbReference type="ChEBI" id="CHEBI:15636"/>
        <dbReference type="ChEBI" id="CHEBI:57455"/>
        <dbReference type="ChEBI" id="CHEBI:57783"/>
        <dbReference type="ChEBI" id="CHEBI:58349"/>
        <dbReference type="EC" id="1.5.1.5"/>
    </reaction>
</comment>
<evidence type="ECO:0000256" key="6">
    <source>
        <dbReference type="ARBA" id="ARBA00022857"/>
    </source>
</evidence>
<dbReference type="EMBL" id="WBZB01000024">
    <property type="protein sequence ID" value="KAB3530045.1"/>
    <property type="molecule type" value="Genomic_DNA"/>
</dbReference>
<comment type="subunit">
    <text evidence="11">Homodimer.</text>
</comment>
<comment type="caution">
    <text evidence="11">Lacks conserved residue(s) required for the propagation of feature annotation.</text>
</comment>
<sequence length="283" mass="30802">MAMILKGKPVVEALKEDLRREISSIREEGIVPTLGIIRVGNRPDDVAYENSVIKNCKSVDLHTEVFDVGVDITMEDFTAVVKDVNANANIHGILMFRPLPSHLDINAIKHLIDPQKDIDCMNPMSLAKVFEGCKDGFAPCTPKAVIEMLKFNDIPLRGGNVVIINSSLVVGRPLGMMMIDNKATITICHSATKNLPEVASRADIVITAVGRRRMFDESYFNKDAVVIDVGINDDGEGGICGDVDYHKVQEKVKAITPVPGGVGTVTTAILMKHVVEACKLQKA</sequence>
<comment type="similarity">
    <text evidence="11">Belongs to the tetrahydrofolate dehydrogenase/cyclohydrolase family.</text>
</comment>
<dbReference type="InterPro" id="IPR000672">
    <property type="entry name" value="THF_DH/CycHdrlase"/>
</dbReference>
<dbReference type="InterPro" id="IPR020631">
    <property type="entry name" value="THF_DH/CycHdrlase_NAD-bd_dom"/>
</dbReference>
<evidence type="ECO:0000256" key="5">
    <source>
        <dbReference type="ARBA" id="ARBA00022801"/>
    </source>
</evidence>
<keyword evidence="2 11" id="KW-0554">One-carbon metabolism</keyword>
<dbReference type="Pfam" id="PF02882">
    <property type="entry name" value="THF_DHG_CYH_C"/>
    <property type="match status" value="1"/>
</dbReference>
<dbReference type="RefSeq" id="WP_151865852.1">
    <property type="nucleotide sequence ID" value="NZ_WBZB01000024.1"/>
</dbReference>
<dbReference type="UniPathway" id="UPA00193"/>
<dbReference type="GO" id="GO:0009086">
    <property type="term" value="P:methionine biosynthetic process"/>
    <property type="evidence" value="ECO:0007669"/>
    <property type="project" value="UniProtKB-KW"/>
</dbReference>
<dbReference type="EC" id="1.5.1.5" evidence="11"/>
<name>A0A833M9K0_9FIRM</name>
<evidence type="ECO:0000256" key="2">
    <source>
        <dbReference type="ARBA" id="ARBA00022563"/>
    </source>
</evidence>
<dbReference type="PANTHER" id="PTHR48099">
    <property type="entry name" value="C-1-TETRAHYDROFOLATE SYNTHASE, CYTOPLASMIC-RELATED"/>
    <property type="match status" value="1"/>
</dbReference>